<evidence type="ECO:0000313" key="1">
    <source>
        <dbReference type="EMBL" id="TNJ30212.1"/>
    </source>
</evidence>
<keyword evidence="2" id="KW-1185">Reference proteome</keyword>
<evidence type="ECO:0000313" key="2">
    <source>
        <dbReference type="Proteomes" id="UP000315496"/>
    </source>
</evidence>
<gene>
    <name evidence="1" type="ORF">GMRT_14247</name>
</gene>
<dbReference type="OrthoDB" id="10251464at2759"/>
<dbReference type="EMBL" id="VDLU01000001">
    <property type="protein sequence ID" value="TNJ30212.1"/>
    <property type="molecule type" value="Genomic_DNA"/>
</dbReference>
<comment type="caution">
    <text evidence="1">The sequence shown here is derived from an EMBL/GenBank/DDBJ whole genome shotgun (WGS) entry which is preliminary data.</text>
</comment>
<protein>
    <submittedName>
        <fullName evidence="1">Uncharacterized protein</fullName>
    </submittedName>
</protein>
<proteinExistence type="predicted"/>
<accession>A0A4Z1SWM0</accession>
<reference evidence="1 2" key="1">
    <citation type="submission" date="2019-05" db="EMBL/GenBank/DDBJ databases">
        <title>The compact genome of Giardia muris reveals important steps in the evolution of intestinal protozoan parasites.</title>
        <authorList>
            <person name="Xu F."/>
            <person name="Jimenez-Gonzalez A."/>
            <person name="Einarsson E."/>
            <person name="Astvaldsson A."/>
            <person name="Peirasmaki D."/>
            <person name="Eckmann L."/>
            <person name="Andersson J.O."/>
            <person name="Svard S.G."/>
            <person name="Jerlstrom-Hultqvist J."/>
        </authorList>
    </citation>
    <scope>NUCLEOTIDE SEQUENCE [LARGE SCALE GENOMIC DNA]</scope>
    <source>
        <strain evidence="1 2">Roberts-Thomson</strain>
    </source>
</reference>
<organism evidence="1 2">
    <name type="scientific">Giardia muris</name>
    <dbReference type="NCBI Taxonomy" id="5742"/>
    <lineage>
        <taxon>Eukaryota</taxon>
        <taxon>Metamonada</taxon>
        <taxon>Diplomonadida</taxon>
        <taxon>Hexamitidae</taxon>
        <taxon>Giardiinae</taxon>
        <taxon>Giardia</taxon>
    </lineage>
</organism>
<dbReference type="VEuPathDB" id="GiardiaDB:GMRT_14247"/>
<name>A0A4Z1SWM0_GIAMU</name>
<dbReference type="AlphaFoldDB" id="A0A4Z1SWM0"/>
<dbReference type="Proteomes" id="UP000315496">
    <property type="component" value="Chromosome 1"/>
</dbReference>
<sequence>MNHIRVHYVSQLNENCEPYYDPPFRERSDKGRITMPQGETSGPLYLLSQLLEPGFPQNHYLSVLELLEARISYSQTADQTLLKPVTQGCLYVLARRGRMANLEEQEGAYMKARLLALRILVILSTIPGVIVEGFNHQPPVTDWLTIASSAPEFTSFTTIADIEPQAFLLESIDIPEKLDVTAHTFTTDEATRILCAMVLDPSLDVALEAMKFFANLFLVDPDGAAQFMFANNGINIITNGMLYILSFITGNESCPLVKHWNIPQVRFFVQLRTYFSSFSIIVQTAGQYIGMLGNGYESGLIDVLIILIYQDATFSDAIGALDTVLLTDRSMTGITVETACKYEHLDTKGTHTFPCTIIRKGVDLLDKKARADAISVVTSLLTSKTCITRLTGDLPCILGLITSGKLTAVEGAKVLSSVAKFSHNQRYVMEFLETASGKAQEVKKYMAIATTDRLSPTKQLGMRFEELDLNWSKPK</sequence>